<feature type="compositionally biased region" description="Acidic residues" evidence="1">
    <location>
        <begin position="189"/>
        <end position="204"/>
    </location>
</feature>
<dbReference type="Gene3D" id="3.40.50.300">
    <property type="entry name" value="P-loop containing nucleotide triphosphate hydrolases"/>
    <property type="match status" value="1"/>
</dbReference>
<dbReference type="InterPro" id="IPR053259">
    <property type="entry name" value="Golvesin-related_Golgi"/>
</dbReference>
<organism evidence="3 4">
    <name type="scientific">Cylindrotheca closterium</name>
    <dbReference type="NCBI Taxonomy" id="2856"/>
    <lineage>
        <taxon>Eukaryota</taxon>
        <taxon>Sar</taxon>
        <taxon>Stramenopiles</taxon>
        <taxon>Ochrophyta</taxon>
        <taxon>Bacillariophyta</taxon>
        <taxon>Bacillariophyceae</taxon>
        <taxon>Bacillariophycidae</taxon>
        <taxon>Bacillariales</taxon>
        <taxon>Bacillariaceae</taxon>
        <taxon>Cylindrotheca</taxon>
    </lineage>
</organism>
<feature type="compositionally biased region" description="Acidic residues" evidence="1">
    <location>
        <begin position="13"/>
        <end position="22"/>
    </location>
</feature>
<proteinExistence type="predicted"/>
<accession>A0AAD2CH93</accession>
<dbReference type="InterPro" id="IPR027417">
    <property type="entry name" value="P-loop_NTPase"/>
</dbReference>
<comment type="caution">
    <text evidence="3">The sequence shown here is derived from an EMBL/GenBank/DDBJ whole genome shotgun (WGS) entry which is preliminary data.</text>
</comment>
<keyword evidence="2" id="KW-0812">Transmembrane</keyword>
<reference evidence="3" key="1">
    <citation type="submission" date="2023-08" db="EMBL/GenBank/DDBJ databases">
        <authorList>
            <person name="Audoor S."/>
            <person name="Bilcke G."/>
        </authorList>
    </citation>
    <scope>NUCLEOTIDE SEQUENCE</scope>
</reference>
<keyword evidence="4" id="KW-1185">Reference proteome</keyword>
<feature type="region of interest" description="Disordered" evidence="1">
    <location>
        <begin position="92"/>
        <end position="248"/>
    </location>
</feature>
<dbReference type="SUPFAM" id="SSF52540">
    <property type="entry name" value="P-loop containing nucleoside triphosphate hydrolases"/>
    <property type="match status" value="1"/>
</dbReference>
<evidence type="ECO:0000313" key="3">
    <source>
        <dbReference type="EMBL" id="CAJ1932770.1"/>
    </source>
</evidence>
<dbReference type="Proteomes" id="UP001295423">
    <property type="component" value="Unassembled WGS sequence"/>
</dbReference>
<evidence type="ECO:0000256" key="1">
    <source>
        <dbReference type="SAM" id="MobiDB-lite"/>
    </source>
</evidence>
<evidence type="ECO:0000313" key="4">
    <source>
        <dbReference type="Proteomes" id="UP001295423"/>
    </source>
</evidence>
<feature type="region of interest" description="Disordered" evidence="1">
    <location>
        <begin position="1"/>
        <end position="34"/>
    </location>
</feature>
<dbReference type="PANTHER" id="PTHR32301">
    <property type="entry name" value="COUNTIN RECEPTOR CNR3-RELATED"/>
    <property type="match status" value="1"/>
</dbReference>
<feature type="transmembrane region" description="Helical" evidence="2">
    <location>
        <begin position="42"/>
        <end position="63"/>
    </location>
</feature>
<feature type="compositionally biased region" description="Polar residues" evidence="1">
    <location>
        <begin position="1"/>
        <end position="10"/>
    </location>
</feature>
<keyword evidence="2" id="KW-1133">Transmembrane helix</keyword>
<protein>
    <submittedName>
        <fullName evidence="3">Uncharacterized protein</fullName>
    </submittedName>
</protein>
<dbReference type="EMBL" id="CAKOGP040000224">
    <property type="protein sequence ID" value="CAJ1932770.1"/>
    <property type="molecule type" value="Genomic_DNA"/>
</dbReference>
<evidence type="ECO:0000256" key="2">
    <source>
        <dbReference type="SAM" id="Phobius"/>
    </source>
</evidence>
<feature type="compositionally biased region" description="Polar residues" evidence="1">
    <location>
        <begin position="128"/>
        <end position="153"/>
    </location>
</feature>
<sequence>MSAKYSQLSIPESAEDFDDEELPSNSTSSTSPKKKTSIICGWTFWMLILLMVMTVGGVGFVMLQDDPNHDLLATLSLGDEEQEGSIAAAAATNQQQIDDSSDYVVSSSSSSSSSSDTDSDSSSGSSSNDMTVESSAESADSSNGEVDSDTSSKGADMNGSADEDAMIDERDDDTIDESEIPTESPPTDNNDEGDDDDDDDESADEAIRSDDYIPSESAAEDNNNTEGAEAEINPSGAADDTTKHDVDEDDEEEAAIIASLQKRLKPKQLQFVNSTSNDLRLHQFLHLHQMKTGGTSLDHYLRCALDRLRAFQNLTIQYGNIHECSPLRYYKCRDGLDPNCMWRLTNASFMSYCAPLKDLPKFQWSSPQDDIRAITVLRNPVDRVWSMFRFQTKSCYYCMNLTDVYDLIDRNETQNFKDICLKQLMNHETANMLSHSELLPHENAIYQQEPQATDLVTEAVDNMKSFFTAIGLTEELEQSVQLFSEIFPWFQSEVGWSERTCALTHDNSSPSNNRCIDDKTHWDLPSHPDEHTRKVIEEHNQLDMAVYQAAVKHFQRENIAVFRS</sequence>
<dbReference type="AlphaFoldDB" id="A0AAD2CH93"/>
<gene>
    <name evidence="3" type="ORF">CYCCA115_LOCUS3003</name>
</gene>
<name>A0AAD2CH93_9STRA</name>
<feature type="compositionally biased region" description="Acidic residues" evidence="1">
    <location>
        <begin position="161"/>
        <end position="180"/>
    </location>
</feature>
<feature type="compositionally biased region" description="Low complexity" evidence="1">
    <location>
        <begin position="102"/>
        <end position="127"/>
    </location>
</feature>
<keyword evidence="2" id="KW-0472">Membrane</keyword>
<dbReference type="PANTHER" id="PTHR32301:SF6">
    <property type="entry name" value="GOLVESIN-RELATED"/>
    <property type="match status" value="1"/>
</dbReference>